<comment type="similarity">
    <text evidence="1">Belongs to the GST superfamily. Zeta family.</text>
</comment>
<dbReference type="GO" id="GO:0016853">
    <property type="term" value="F:isomerase activity"/>
    <property type="evidence" value="ECO:0007669"/>
    <property type="project" value="UniProtKB-KW"/>
</dbReference>
<evidence type="ECO:0000259" key="2">
    <source>
        <dbReference type="PROSITE" id="PS50404"/>
    </source>
</evidence>
<name>A0ABP7RFS2_9SPHN</name>
<dbReference type="InterPro" id="IPR010987">
    <property type="entry name" value="Glutathione-S-Trfase_C-like"/>
</dbReference>
<comment type="caution">
    <text evidence="4">The sequence shown here is derived from an EMBL/GenBank/DDBJ whole genome shotgun (WGS) entry which is preliminary data.</text>
</comment>
<dbReference type="NCBIfam" id="TIGR01262">
    <property type="entry name" value="maiA"/>
    <property type="match status" value="1"/>
</dbReference>
<gene>
    <name evidence="4" type="primary">maiA</name>
    <name evidence="4" type="ORF">GCM10022211_02540</name>
</gene>
<dbReference type="Pfam" id="PF02798">
    <property type="entry name" value="GST_N"/>
    <property type="match status" value="1"/>
</dbReference>
<dbReference type="InterPro" id="IPR004045">
    <property type="entry name" value="Glutathione_S-Trfase_N"/>
</dbReference>
<evidence type="ECO:0000313" key="4">
    <source>
        <dbReference type="EMBL" id="GAA3996867.1"/>
    </source>
</evidence>
<dbReference type="SFLD" id="SFLDG00358">
    <property type="entry name" value="Main_(cytGST)"/>
    <property type="match status" value="1"/>
</dbReference>
<dbReference type="PROSITE" id="PS50405">
    <property type="entry name" value="GST_CTER"/>
    <property type="match status" value="1"/>
</dbReference>
<dbReference type="CDD" id="cd03042">
    <property type="entry name" value="GST_N_Zeta"/>
    <property type="match status" value="1"/>
</dbReference>
<dbReference type="PROSITE" id="PS50404">
    <property type="entry name" value="GST_NTER"/>
    <property type="match status" value="1"/>
</dbReference>
<dbReference type="Proteomes" id="UP001501310">
    <property type="component" value="Unassembled WGS sequence"/>
</dbReference>
<dbReference type="InterPro" id="IPR005955">
    <property type="entry name" value="GST_Zeta"/>
</dbReference>
<reference evidence="5" key="1">
    <citation type="journal article" date="2019" name="Int. J. Syst. Evol. Microbiol.">
        <title>The Global Catalogue of Microorganisms (GCM) 10K type strain sequencing project: providing services to taxonomists for standard genome sequencing and annotation.</title>
        <authorList>
            <consortium name="The Broad Institute Genomics Platform"/>
            <consortium name="The Broad Institute Genome Sequencing Center for Infectious Disease"/>
            <person name="Wu L."/>
            <person name="Ma J."/>
        </authorList>
    </citation>
    <scope>NUCLEOTIDE SEQUENCE [LARGE SCALE GENOMIC DNA]</scope>
    <source>
        <strain evidence="5">JCM 16603</strain>
    </source>
</reference>
<evidence type="ECO:0000259" key="3">
    <source>
        <dbReference type="PROSITE" id="PS50405"/>
    </source>
</evidence>
<dbReference type="Gene3D" id="1.20.1050.10">
    <property type="match status" value="1"/>
</dbReference>
<dbReference type="InterPro" id="IPR036282">
    <property type="entry name" value="Glutathione-S-Trfase_C_sf"/>
</dbReference>
<organism evidence="4 5">
    <name type="scientific">Sphingomonas humi</name>
    <dbReference type="NCBI Taxonomy" id="335630"/>
    <lineage>
        <taxon>Bacteria</taxon>
        <taxon>Pseudomonadati</taxon>
        <taxon>Pseudomonadota</taxon>
        <taxon>Alphaproteobacteria</taxon>
        <taxon>Sphingomonadales</taxon>
        <taxon>Sphingomonadaceae</taxon>
        <taxon>Sphingomonas</taxon>
    </lineage>
</organism>
<dbReference type="CDD" id="cd03191">
    <property type="entry name" value="GST_C_Zeta"/>
    <property type="match status" value="1"/>
</dbReference>
<keyword evidence="5" id="KW-1185">Reference proteome</keyword>
<evidence type="ECO:0000256" key="1">
    <source>
        <dbReference type="ARBA" id="ARBA00010007"/>
    </source>
</evidence>
<accession>A0ABP7RFS2</accession>
<dbReference type="Gene3D" id="3.40.30.10">
    <property type="entry name" value="Glutaredoxin"/>
    <property type="match status" value="1"/>
</dbReference>
<dbReference type="SUPFAM" id="SSF52833">
    <property type="entry name" value="Thioredoxin-like"/>
    <property type="match status" value="1"/>
</dbReference>
<dbReference type="PANTHER" id="PTHR42673">
    <property type="entry name" value="MALEYLACETOACETATE ISOMERASE"/>
    <property type="match status" value="1"/>
</dbReference>
<protein>
    <submittedName>
        <fullName evidence="4">Maleylacetoacetate isomerase</fullName>
    </submittedName>
</protein>
<dbReference type="SUPFAM" id="SSF47616">
    <property type="entry name" value="GST C-terminal domain-like"/>
    <property type="match status" value="1"/>
</dbReference>
<dbReference type="InterPro" id="IPR034333">
    <property type="entry name" value="GST_Zeta_N"/>
</dbReference>
<proteinExistence type="inferred from homology"/>
<feature type="domain" description="GST C-terminal" evidence="3">
    <location>
        <begin position="88"/>
        <end position="213"/>
    </location>
</feature>
<dbReference type="SFLD" id="SFLDS00019">
    <property type="entry name" value="Glutathione_Transferase_(cytos"/>
    <property type="match status" value="1"/>
</dbReference>
<dbReference type="PANTHER" id="PTHR42673:SF21">
    <property type="entry name" value="GLUTATHIONE S-TRANSFERASE YFCF"/>
    <property type="match status" value="1"/>
</dbReference>
<dbReference type="RefSeq" id="WP_344708345.1">
    <property type="nucleotide sequence ID" value="NZ_BAAAZD010000001.1"/>
</dbReference>
<evidence type="ECO:0000313" key="5">
    <source>
        <dbReference type="Proteomes" id="UP001501310"/>
    </source>
</evidence>
<dbReference type="EMBL" id="BAAAZD010000001">
    <property type="protein sequence ID" value="GAA3996867.1"/>
    <property type="molecule type" value="Genomic_DNA"/>
</dbReference>
<feature type="domain" description="GST N-terminal" evidence="2">
    <location>
        <begin position="2"/>
        <end position="83"/>
    </location>
</feature>
<dbReference type="InterPro" id="IPR036249">
    <property type="entry name" value="Thioredoxin-like_sf"/>
</dbReference>
<keyword evidence="4" id="KW-0413">Isomerase</keyword>
<dbReference type="InterPro" id="IPR040079">
    <property type="entry name" value="Glutathione_S-Trfase"/>
</dbReference>
<dbReference type="InterPro" id="IPR034330">
    <property type="entry name" value="GST_Zeta_C"/>
</dbReference>
<sequence length="213" mass="23612">MSRIVLHDYFRSSASYRVRIALNLKGLSYEQHPVSLAANEQQSAEYKALNPQGFVPMLEWDGVRVTQSLAIFDFLDAHVKEPPFVPSDPEGRAHVLALALTVACDIHPLNNLRVLRYLKGTLGHEQDDVDAWYRHWVAEGLTALEALAAPRAGAFLYGDTVSMADICLVPQLYNGRRFDVPMDAYPTLLRAEASALALPAFAAAHPDRQESAQ</sequence>